<organism evidence="1 2">
    <name type="scientific">Trifolium medium</name>
    <dbReference type="NCBI Taxonomy" id="97028"/>
    <lineage>
        <taxon>Eukaryota</taxon>
        <taxon>Viridiplantae</taxon>
        <taxon>Streptophyta</taxon>
        <taxon>Embryophyta</taxon>
        <taxon>Tracheophyta</taxon>
        <taxon>Spermatophyta</taxon>
        <taxon>Magnoliopsida</taxon>
        <taxon>eudicotyledons</taxon>
        <taxon>Gunneridae</taxon>
        <taxon>Pentapetalae</taxon>
        <taxon>rosids</taxon>
        <taxon>fabids</taxon>
        <taxon>Fabales</taxon>
        <taxon>Fabaceae</taxon>
        <taxon>Papilionoideae</taxon>
        <taxon>50 kb inversion clade</taxon>
        <taxon>NPAAA clade</taxon>
        <taxon>Hologalegina</taxon>
        <taxon>IRL clade</taxon>
        <taxon>Trifolieae</taxon>
        <taxon>Trifolium</taxon>
    </lineage>
</organism>
<name>A0A392VMG3_9FABA</name>
<keyword evidence="2" id="KW-1185">Reference proteome</keyword>
<dbReference type="AlphaFoldDB" id="A0A392VMG3"/>
<dbReference type="Proteomes" id="UP000265520">
    <property type="component" value="Unassembled WGS sequence"/>
</dbReference>
<evidence type="ECO:0000313" key="1">
    <source>
        <dbReference type="EMBL" id="MCI87935.1"/>
    </source>
</evidence>
<feature type="non-terminal residue" evidence="1">
    <location>
        <position position="1"/>
    </location>
</feature>
<sequence>SIIAEEQQDVAVAVHMLEQDDIVLSYGMIHVTHKLSQQNVMLTTDSDRAIH</sequence>
<evidence type="ECO:0000313" key="2">
    <source>
        <dbReference type="Proteomes" id="UP000265520"/>
    </source>
</evidence>
<dbReference type="EMBL" id="LXQA011179629">
    <property type="protein sequence ID" value="MCI87935.1"/>
    <property type="molecule type" value="Genomic_DNA"/>
</dbReference>
<accession>A0A392VMG3</accession>
<proteinExistence type="predicted"/>
<comment type="caution">
    <text evidence="1">The sequence shown here is derived from an EMBL/GenBank/DDBJ whole genome shotgun (WGS) entry which is preliminary data.</text>
</comment>
<reference evidence="1 2" key="1">
    <citation type="journal article" date="2018" name="Front. Plant Sci.">
        <title>Red Clover (Trifolium pratense) and Zigzag Clover (T. medium) - A Picture of Genomic Similarities and Differences.</title>
        <authorList>
            <person name="Dluhosova J."/>
            <person name="Istvanek J."/>
            <person name="Nedelnik J."/>
            <person name="Repkova J."/>
        </authorList>
    </citation>
    <scope>NUCLEOTIDE SEQUENCE [LARGE SCALE GENOMIC DNA]</scope>
    <source>
        <strain evidence="2">cv. 10/8</strain>
        <tissue evidence="1">Leaf</tissue>
    </source>
</reference>
<protein>
    <submittedName>
        <fullName evidence="1">Uncharacterized protein</fullName>
    </submittedName>
</protein>